<protein>
    <submittedName>
        <fullName evidence="1">Uncharacterized protein</fullName>
    </submittedName>
</protein>
<accession>A0A0E1VXC5</accession>
<reference evidence="1" key="1">
    <citation type="submission" date="2009-05" db="EMBL/GenBank/DDBJ databases">
        <authorList>
            <person name="Harkins D.M."/>
            <person name="DeShazer D."/>
            <person name="Woods D.E."/>
            <person name="Brinkac L.M."/>
            <person name="Brown K.A."/>
            <person name="Hung G.C."/>
            <person name="Tuanyok A."/>
            <person name="Zhang B."/>
            <person name="Nierman W.C."/>
        </authorList>
    </citation>
    <scope>NUCLEOTIDE SEQUENCE [LARGE SCALE GENOMIC DNA]</scope>
    <source>
        <strain evidence="1">1710a</strain>
    </source>
</reference>
<name>A0A0E1VXC5_BURPE</name>
<evidence type="ECO:0000313" key="1">
    <source>
        <dbReference type="EMBL" id="EET05553.1"/>
    </source>
</evidence>
<dbReference type="AlphaFoldDB" id="A0A0E1VXC5"/>
<organism evidence="1">
    <name type="scientific">Burkholderia pseudomallei 1710a</name>
    <dbReference type="NCBI Taxonomy" id="320371"/>
    <lineage>
        <taxon>Bacteria</taxon>
        <taxon>Pseudomonadati</taxon>
        <taxon>Pseudomonadota</taxon>
        <taxon>Betaproteobacteria</taxon>
        <taxon>Burkholderiales</taxon>
        <taxon>Burkholderiaceae</taxon>
        <taxon>Burkholderia</taxon>
        <taxon>pseudomallei group</taxon>
    </lineage>
</organism>
<dbReference type="HOGENOM" id="CLU_1977383_0_0_4"/>
<dbReference type="Proteomes" id="UP000001812">
    <property type="component" value="Chromosome II"/>
</dbReference>
<dbReference type="EMBL" id="CM000833">
    <property type="protein sequence ID" value="EET05553.1"/>
    <property type="molecule type" value="Genomic_DNA"/>
</dbReference>
<proteinExistence type="predicted"/>
<gene>
    <name evidence="1" type="ORF">BURPS1710A_A0240</name>
</gene>
<sequence>MRDPRRNATSPSGGFMSGEKTPTRRVLAVLLVFRWLPVRWRTPRLCLWLLSHGPLPIDPCLPPLAWAQRCVQRGDAVIRRRGRRATEPGDLQARSVYGSAVALGYYDLADVASPRTLQPVADSTWTREQLERLRQIGVGHGAALREYAGDYFYD</sequence>